<dbReference type="OrthoDB" id="9802424at2"/>
<feature type="short sequence motif" description="GXSXG" evidence="4">
    <location>
        <begin position="36"/>
        <end position="40"/>
    </location>
</feature>
<dbReference type="SUPFAM" id="SSF52151">
    <property type="entry name" value="FabD/lysophospholipase-like"/>
    <property type="match status" value="1"/>
</dbReference>
<dbReference type="Pfam" id="PF19890">
    <property type="entry name" value="DUF6363"/>
    <property type="match status" value="1"/>
</dbReference>
<dbReference type="InterPro" id="IPR050301">
    <property type="entry name" value="NTE"/>
</dbReference>
<dbReference type="KEGG" id="bhu:bhn_I1761"/>
<dbReference type="InterPro" id="IPR016035">
    <property type="entry name" value="Acyl_Trfase/lysoPLipase"/>
</dbReference>
<evidence type="ECO:0000313" key="6">
    <source>
        <dbReference type="EMBL" id="AOZ96794.1"/>
    </source>
</evidence>
<gene>
    <name evidence="6" type="ORF">bhn_I1761</name>
</gene>
<keyword evidence="2 4" id="KW-0442">Lipid degradation</keyword>
<evidence type="ECO:0000256" key="2">
    <source>
        <dbReference type="ARBA" id="ARBA00022963"/>
    </source>
</evidence>
<feature type="active site" description="Proton acceptor" evidence="4">
    <location>
        <position position="159"/>
    </location>
</feature>
<feature type="domain" description="PNPLA" evidence="5">
    <location>
        <begin position="5"/>
        <end position="172"/>
    </location>
</feature>
<dbReference type="CDD" id="cd07208">
    <property type="entry name" value="Pat_hypo_Ecoli_yjju_like"/>
    <property type="match status" value="1"/>
</dbReference>
<organism evidence="6 7">
    <name type="scientific">Butyrivibrio hungatei</name>
    <dbReference type="NCBI Taxonomy" id="185008"/>
    <lineage>
        <taxon>Bacteria</taxon>
        <taxon>Bacillati</taxon>
        <taxon>Bacillota</taxon>
        <taxon>Clostridia</taxon>
        <taxon>Lachnospirales</taxon>
        <taxon>Lachnospiraceae</taxon>
        <taxon>Butyrivibrio</taxon>
    </lineage>
</organism>
<proteinExistence type="predicted"/>
<dbReference type="PANTHER" id="PTHR14226:SF25">
    <property type="entry name" value="PHOSPHOESTERASE"/>
    <property type="match status" value="1"/>
</dbReference>
<evidence type="ECO:0000256" key="1">
    <source>
        <dbReference type="ARBA" id="ARBA00022801"/>
    </source>
</evidence>
<comment type="caution">
    <text evidence="4">Lacks conserved residue(s) required for the propagation of feature annotation.</text>
</comment>
<name>A0A1D9P381_9FIRM</name>
<dbReference type="RefSeq" id="WP_071176456.1">
    <property type="nucleotide sequence ID" value="NZ_CP017831.1"/>
</dbReference>
<feature type="active site" description="Nucleophile" evidence="4">
    <location>
        <position position="38"/>
    </location>
</feature>
<dbReference type="Gene3D" id="3.40.1090.10">
    <property type="entry name" value="Cytosolic phospholipase A2 catalytic domain"/>
    <property type="match status" value="2"/>
</dbReference>
<dbReference type="Proteomes" id="UP000179284">
    <property type="component" value="Chromosome I"/>
</dbReference>
<evidence type="ECO:0000313" key="7">
    <source>
        <dbReference type="Proteomes" id="UP000179284"/>
    </source>
</evidence>
<keyword evidence="7" id="KW-1185">Reference proteome</keyword>
<dbReference type="GO" id="GO:0016042">
    <property type="term" value="P:lipid catabolic process"/>
    <property type="evidence" value="ECO:0007669"/>
    <property type="project" value="UniProtKB-UniRule"/>
</dbReference>
<protein>
    <submittedName>
        <fullName evidence="6">Patatin-like phospholipase</fullName>
    </submittedName>
</protein>
<dbReference type="PROSITE" id="PS51635">
    <property type="entry name" value="PNPLA"/>
    <property type="match status" value="1"/>
</dbReference>
<dbReference type="EMBL" id="CP017831">
    <property type="protein sequence ID" value="AOZ96794.1"/>
    <property type="molecule type" value="Genomic_DNA"/>
</dbReference>
<dbReference type="InterPro" id="IPR002641">
    <property type="entry name" value="PNPLA_dom"/>
</dbReference>
<evidence type="ECO:0000259" key="5">
    <source>
        <dbReference type="PROSITE" id="PS51635"/>
    </source>
</evidence>
<keyword evidence="1 4" id="KW-0378">Hydrolase</keyword>
<keyword evidence="3 4" id="KW-0443">Lipid metabolism</keyword>
<dbReference type="Pfam" id="PF01734">
    <property type="entry name" value="Patatin"/>
    <property type="match status" value="1"/>
</dbReference>
<sequence>MKTGIVMEGGAMRGMFTCGVLDVLMEEGITFDGAVGVSAGATFGCNLKSGQIGRALRYNKKYCTDKRYHSISSLIATGDIYNVDFCYEKLPYELDKWDLEAFQNNPMEFYCVATDAVTGKPVYYKCENGDRKDIKWIQASASMPLVSRPVEIDGGVYLDGGISDSIPLKFMEEKGYDKILVIETQPRDYVKGKQKYMPLVRLMLRKYPGMIKAMEDRYLMYNEEKRYIREKEEKGEIEVIRPLEPLNISAIEKDPKELERVYQLGRAEGKKYIGRRNA</sequence>
<dbReference type="AlphaFoldDB" id="A0A1D9P381"/>
<dbReference type="GO" id="GO:0016787">
    <property type="term" value="F:hydrolase activity"/>
    <property type="evidence" value="ECO:0007669"/>
    <property type="project" value="UniProtKB-UniRule"/>
</dbReference>
<evidence type="ECO:0000256" key="4">
    <source>
        <dbReference type="PROSITE-ProRule" id="PRU01161"/>
    </source>
</evidence>
<dbReference type="PANTHER" id="PTHR14226">
    <property type="entry name" value="NEUROPATHY TARGET ESTERASE/SWISS CHEESE D.MELANOGASTER"/>
    <property type="match status" value="1"/>
</dbReference>
<reference evidence="7" key="1">
    <citation type="submission" date="2016-10" db="EMBL/GenBank/DDBJ databases">
        <title>The complete genome sequence of the rumen bacterium Butyrivibrio hungatei MB2003.</title>
        <authorList>
            <person name="Palevich N."/>
            <person name="Kelly W.J."/>
            <person name="Leahy S.C."/>
            <person name="Altermann E."/>
            <person name="Rakonjac J."/>
            <person name="Attwood G.T."/>
        </authorList>
    </citation>
    <scope>NUCLEOTIDE SEQUENCE [LARGE SCALE GENOMIC DNA]</scope>
    <source>
        <strain evidence="7">MB2003</strain>
    </source>
</reference>
<feature type="short sequence motif" description="DGA/G" evidence="4">
    <location>
        <begin position="159"/>
        <end position="161"/>
    </location>
</feature>
<evidence type="ECO:0000256" key="3">
    <source>
        <dbReference type="ARBA" id="ARBA00023098"/>
    </source>
</evidence>
<dbReference type="InterPro" id="IPR045943">
    <property type="entry name" value="DUF6363"/>
</dbReference>
<dbReference type="InterPro" id="IPR037483">
    <property type="entry name" value="YjjU-like"/>
</dbReference>
<accession>A0A1D9P381</accession>